<gene>
    <name evidence="7" type="primary">pyrI</name>
    <name evidence="10" type="ORF">EDC56_0817</name>
</gene>
<keyword evidence="4 7" id="KW-0479">Metal-binding</keyword>
<comment type="caution">
    <text evidence="10">The sequence shown here is derived from an EMBL/GenBank/DDBJ whole genome shotgun (WGS) entry which is preliminary data.</text>
</comment>
<dbReference type="Gene3D" id="3.30.70.140">
    <property type="entry name" value="Aspartate carbamoyltransferase regulatory subunit, N-terminal domain"/>
    <property type="match status" value="1"/>
</dbReference>
<keyword evidence="6 7" id="KW-0665">Pyrimidine biosynthesis</keyword>
<evidence type="ECO:0000256" key="6">
    <source>
        <dbReference type="ARBA" id="ARBA00022975"/>
    </source>
</evidence>
<name>A0A3N2DZT6_9GAMM</name>
<dbReference type="Pfam" id="PF02748">
    <property type="entry name" value="PyrI_C"/>
    <property type="match status" value="1"/>
</dbReference>
<dbReference type="GO" id="GO:0006221">
    <property type="term" value="P:pyrimidine nucleotide biosynthetic process"/>
    <property type="evidence" value="ECO:0007669"/>
    <property type="project" value="UniProtKB-UniRule"/>
</dbReference>
<feature type="binding site" evidence="7">
    <location>
        <position position="112"/>
    </location>
    <ligand>
        <name>Zn(2+)</name>
        <dbReference type="ChEBI" id="CHEBI:29105"/>
    </ligand>
</feature>
<organism evidence="10 11">
    <name type="scientific">Sinobacterium caligoides</name>
    <dbReference type="NCBI Taxonomy" id="933926"/>
    <lineage>
        <taxon>Bacteria</taxon>
        <taxon>Pseudomonadati</taxon>
        <taxon>Pseudomonadota</taxon>
        <taxon>Gammaproteobacteria</taxon>
        <taxon>Cellvibrionales</taxon>
        <taxon>Spongiibacteraceae</taxon>
        <taxon>Sinobacterium</taxon>
    </lineage>
</organism>
<dbReference type="InterPro" id="IPR020542">
    <property type="entry name" value="Asp_carbamoyltrfase_reg_C"/>
</dbReference>
<dbReference type="InterPro" id="IPR036793">
    <property type="entry name" value="Asp_carbatrfase_reg_N_sf"/>
</dbReference>
<protein>
    <recommendedName>
        <fullName evidence="3 7">Aspartate carbamoyltransferase regulatory chain</fullName>
    </recommendedName>
</protein>
<feature type="binding site" evidence="7">
    <location>
        <position position="139"/>
    </location>
    <ligand>
        <name>Zn(2+)</name>
        <dbReference type="ChEBI" id="CHEBI:29105"/>
    </ligand>
</feature>
<evidence type="ECO:0000256" key="3">
    <source>
        <dbReference type="ARBA" id="ARBA00021764"/>
    </source>
</evidence>
<comment type="cofactor">
    <cofactor evidence="7">
        <name>Zn(2+)</name>
        <dbReference type="ChEBI" id="CHEBI:29105"/>
    </cofactor>
    <text evidence="7">Binds 1 zinc ion per subunit.</text>
</comment>
<evidence type="ECO:0000256" key="4">
    <source>
        <dbReference type="ARBA" id="ARBA00022723"/>
    </source>
</evidence>
<dbReference type="EMBL" id="RKHR01000003">
    <property type="protein sequence ID" value="ROS05287.1"/>
    <property type="molecule type" value="Genomic_DNA"/>
</dbReference>
<feature type="domain" description="Aspartate carbamoyltransferase regulatory subunit C-terminal" evidence="9">
    <location>
        <begin position="101"/>
        <end position="144"/>
    </location>
</feature>
<dbReference type="GO" id="GO:0016740">
    <property type="term" value="F:transferase activity"/>
    <property type="evidence" value="ECO:0007669"/>
    <property type="project" value="UniProtKB-KW"/>
</dbReference>
<evidence type="ECO:0000256" key="5">
    <source>
        <dbReference type="ARBA" id="ARBA00022833"/>
    </source>
</evidence>
<comment type="function">
    <text evidence="1 7">Involved in allosteric regulation of aspartate carbamoyltransferase.</text>
</comment>
<dbReference type="PANTHER" id="PTHR35805:SF1">
    <property type="entry name" value="ASPARTATE CARBAMOYLTRANSFERASE REGULATORY CHAIN"/>
    <property type="match status" value="1"/>
</dbReference>
<evidence type="ECO:0000313" key="10">
    <source>
        <dbReference type="EMBL" id="ROS05287.1"/>
    </source>
</evidence>
<proteinExistence type="inferred from homology"/>
<dbReference type="Pfam" id="PF01948">
    <property type="entry name" value="PyrI"/>
    <property type="match status" value="1"/>
</dbReference>
<dbReference type="RefSeq" id="WP_123711206.1">
    <property type="nucleotide sequence ID" value="NZ_RKHR01000003.1"/>
</dbReference>
<dbReference type="SUPFAM" id="SSF54893">
    <property type="entry name" value="Aspartate carbamoyltransferase, Regulatory-chain, N-terminal domain"/>
    <property type="match status" value="1"/>
</dbReference>
<dbReference type="HAMAP" id="MF_00002">
    <property type="entry name" value="Asp_carb_tr_reg"/>
    <property type="match status" value="1"/>
</dbReference>
<dbReference type="OrthoDB" id="5599321at2"/>
<evidence type="ECO:0000256" key="1">
    <source>
        <dbReference type="ARBA" id="ARBA00002565"/>
    </source>
</evidence>
<reference evidence="10 11" key="1">
    <citation type="submission" date="2018-11" db="EMBL/GenBank/DDBJ databases">
        <title>Genomic Encyclopedia of Type Strains, Phase IV (KMG-IV): sequencing the most valuable type-strain genomes for metagenomic binning, comparative biology and taxonomic classification.</title>
        <authorList>
            <person name="Goeker M."/>
        </authorList>
    </citation>
    <scope>NUCLEOTIDE SEQUENCE [LARGE SCALE GENOMIC DNA]</scope>
    <source>
        <strain evidence="10 11">DSM 100316</strain>
    </source>
</reference>
<dbReference type="SUPFAM" id="SSF57825">
    <property type="entry name" value="Aspartate carbamoyltransferase, Regulatory-chain, C-terminal domain"/>
    <property type="match status" value="1"/>
</dbReference>
<dbReference type="Gene3D" id="2.30.30.20">
    <property type="entry name" value="Aspartate carbamoyltransferase regulatory subunit, C-terminal domain"/>
    <property type="match status" value="1"/>
</dbReference>
<evidence type="ECO:0000256" key="7">
    <source>
        <dbReference type="HAMAP-Rule" id="MF_00002"/>
    </source>
</evidence>
<keyword evidence="11" id="KW-1185">Reference proteome</keyword>
<dbReference type="InterPro" id="IPR020545">
    <property type="entry name" value="Asp_carbamoyltransf_reg_N"/>
</dbReference>
<dbReference type="InterPro" id="IPR002801">
    <property type="entry name" value="Asp_carbamoylTrfase_reg"/>
</dbReference>
<evidence type="ECO:0000313" key="11">
    <source>
        <dbReference type="Proteomes" id="UP000275394"/>
    </source>
</evidence>
<evidence type="ECO:0000259" key="9">
    <source>
        <dbReference type="Pfam" id="PF02748"/>
    </source>
</evidence>
<keyword evidence="5 7" id="KW-0862">Zinc</keyword>
<dbReference type="GO" id="GO:0046872">
    <property type="term" value="F:metal ion binding"/>
    <property type="evidence" value="ECO:0007669"/>
    <property type="project" value="UniProtKB-KW"/>
</dbReference>
<dbReference type="GO" id="GO:0006207">
    <property type="term" value="P:'de novo' pyrimidine nucleobase biosynthetic process"/>
    <property type="evidence" value="ECO:0007669"/>
    <property type="project" value="InterPro"/>
</dbReference>
<comment type="subunit">
    <text evidence="7">Contains catalytic and regulatory chains.</text>
</comment>
<feature type="binding site" evidence="7">
    <location>
        <position position="136"/>
    </location>
    <ligand>
        <name>Zn(2+)</name>
        <dbReference type="ChEBI" id="CHEBI:29105"/>
    </ligand>
</feature>
<evidence type="ECO:0000259" key="8">
    <source>
        <dbReference type="Pfam" id="PF01948"/>
    </source>
</evidence>
<accession>A0A3N2DZT6</accession>
<feature type="binding site" evidence="7">
    <location>
        <position position="107"/>
    </location>
    <ligand>
        <name>Zn(2+)</name>
        <dbReference type="ChEBI" id="CHEBI:29105"/>
    </ligand>
</feature>
<sequence length="152" mass="17210">MPNKMQVRAIEVGTVIDHIPQGMGIRILKFFQLTDKPDCITIGLNLRTASGDRKDIIKIENTQFTREQANQLSLFAGEATINVIDNYNVVDKYTVNLPETVVGVLSCPNSNCITHEEQVSSRFHVKVRAEVVNLSCHYCEKSYQPRVFKELL</sequence>
<dbReference type="InterPro" id="IPR036792">
    <property type="entry name" value="Asp_carbatrfase_reg_C_sf"/>
</dbReference>
<keyword evidence="10" id="KW-0808">Transferase</keyword>
<dbReference type="AlphaFoldDB" id="A0A3N2DZT6"/>
<dbReference type="GO" id="GO:0009347">
    <property type="term" value="C:aspartate carbamoyltransferase complex"/>
    <property type="evidence" value="ECO:0007669"/>
    <property type="project" value="InterPro"/>
</dbReference>
<feature type="domain" description="Aspartate carbamoyltransferase regulatory subunit N-terminal" evidence="8">
    <location>
        <begin position="5"/>
        <end position="95"/>
    </location>
</feature>
<evidence type="ECO:0000256" key="2">
    <source>
        <dbReference type="ARBA" id="ARBA00010498"/>
    </source>
</evidence>
<dbReference type="NCBIfam" id="TIGR00240">
    <property type="entry name" value="ATCase_reg"/>
    <property type="match status" value="1"/>
</dbReference>
<comment type="similarity">
    <text evidence="2 7">Belongs to the PyrI family.</text>
</comment>
<dbReference type="Proteomes" id="UP000275394">
    <property type="component" value="Unassembled WGS sequence"/>
</dbReference>
<dbReference type="PANTHER" id="PTHR35805">
    <property type="entry name" value="ASPARTATE CARBAMOYLTRANSFERASE REGULATORY CHAIN"/>
    <property type="match status" value="1"/>
</dbReference>